<organism evidence="1 2">
    <name type="scientific">Boletus edulis BED1</name>
    <dbReference type="NCBI Taxonomy" id="1328754"/>
    <lineage>
        <taxon>Eukaryota</taxon>
        <taxon>Fungi</taxon>
        <taxon>Dikarya</taxon>
        <taxon>Basidiomycota</taxon>
        <taxon>Agaricomycotina</taxon>
        <taxon>Agaricomycetes</taxon>
        <taxon>Agaricomycetidae</taxon>
        <taxon>Boletales</taxon>
        <taxon>Boletineae</taxon>
        <taxon>Boletaceae</taxon>
        <taxon>Boletoideae</taxon>
        <taxon>Boletus</taxon>
    </lineage>
</organism>
<evidence type="ECO:0000313" key="2">
    <source>
        <dbReference type="Proteomes" id="UP001194468"/>
    </source>
</evidence>
<name>A0AAD4BKN0_BOLED</name>
<reference evidence="1" key="2">
    <citation type="journal article" date="2020" name="Nat. Commun.">
        <title>Large-scale genome sequencing of mycorrhizal fungi provides insights into the early evolution of symbiotic traits.</title>
        <authorList>
            <person name="Miyauchi S."/>
            <person name="Kiss E."/>
            <person name="Kuo A."/>
            <person name="Drula E."/>
            <person name="Kohler A."/>
            <person name="Sanchez-Garcia M."/>
            <person name="Morin E."/>
            <person name="Andreopoulos B."/>
            <person name="Barry K.W."/>
            <person name="Bonito G."/>
            <person name="Buee M."/>
            <person name="Carver A."/>
            <person name="Chen C."/>
            <person name="Cichocki N."/>
            <person name="Clum A."/>
            <person name="Culley D."/>
            <person name="Crous P.W."/>
            <person name="Fauchery L."/>
            <person name="Girlanda M."/>
            <person name="Hayes R.D."/>
            <person name="Keri Z."/>
            <person name="LaButti K."/>
            <person name="Lipzen A."/>
            <person name="Lombard V."/>
            <person name="Magnuson J."/>
            <person name="Maillard F."/>
            <person name="Murat C."/>
            <person name="Nolan M."/>
            <person name="Ohm R.A."/>
            <person name="Pangilinan J."/>
            <person name="Pereira M.F."/>
            <person name="Perotto S."/>
            <person name="Peter M."/>
            <person name="Pfister S."/>
            <person name="Riley R."/>
            <person name="Sitrit Y."/>
            <person name="Stielow J.B."/>
            <person name="Szollosi G."/>
            <person name="Zifcakova L."/>
            <person name="Stursova M."/>
            <person name="Spatafora J.W."/>
            <person name="Tedersoo L."/>
            <person name="Vaario L.M."/>
            <person name="Yamada A."/>
            <person name="Yan M."/>
            <person name="Wang P."/>
            <person name="Xu J."/>
            <person name="Bruns T."/>
            <person name="Baldrian P."/>
            <person name="Vilgalys R."/>
            <person name="Dunand C."/>
            <person name="Henrissat B."/>
            <person name="Grigoriev I.V."/>
            <person name="Hibbett D."/>
            <person name="Nagy L.G."/>
            <person name="Martin F.M."/>
        </authorList>
    </citation>
    <scope>NUCLEOTIDE SEQUENCE</scope>
    <source>
        <strain evidence="1">BED1</strain>
    </source>
</reference>
<dbReference type="EMBL" id="WHUW01000038">
    <property type="protein sequence ID" value="KAF8432755.1"/>
    <property type="molecule type" value="Genomic_DNA"/>
</dbReference>
<protein>
    <submittedName>
        <fullName evidence="1">Uncharacterized protein</fullName>
    </submittedName>
</protein>
<proteinExistence type="predicted"/>
<dbReference type="Proteomes" id="UP001194468">
    <property type="component" value="Unassembled WGS sequence"/>
</dbReference>
<comment type="caution">
    <text evidence="1">The sequence shown here is derived from an EMBL/GenBank/DDBJ whole genome shotgun (WGS) entry which is preliminary data.</text>
</comment>
<keyword evidence="2" id="KW-1185">Reference proteome</keyword>
<accession>A0AAD4BKN0</accession>
<reference evidence="1" key="1">
    <citation type="submission" date="2019-10" db="EMBL/GenBank/DDBJ databases">
        <authorList>
            <consortium name="DOE Joint Genome Institute"/>
            <person name="Kuo A."/>
            <person name="Miyauchi S."/>
            <person name="Kiss E."/>
            <person name="Drula E."/>
            <person name="Kohler A."/>
            <person name="Sanchez-Garcia M."/>
            <person name="Andreopoulos B."/>
            <person name="Barry K.W."/>
            <person name="Bonito G."/>
            <person name="Buee M."/>
            <person name="Carver A."/>
            <person name="Chen C."/>
            <person name="Cichocki N."/>
            <person name="Clum A."/>
            <person name="Culley D."/>
            <person name="Crous P.W."/>
            <person name="Fauchery L."/>
            <person name="Girlanda M."/>
            <person name="Hayes R."/>
            <person name="Keri Z."/>
            <person name="LaButti K."/>
            <person name="Lipzen A."/>
            <person name="Lombard V."/>
            <person name="Magnuson J."/>
            <person name="Maillard F."/>
            <person name="Morin E."/>
            <person name="Murat C."/>
            <person name="Nolan M."/>
            <person name="Ohm R."/>
            <person name="Pangilinan J."/>
            <person name="Pereira M."/>
            <person name="Perotto S."/>
            <person name="Peter M."/>
            <person name="Riley R."/>
            <person name="Sitrit Y."/>
            <person name="Stielow B."/>
            <person name="Szollosi G."/>
            <person name="Zifcakova L."/>
            <person name="Stursova M."/>
            <person name="Spatafora J.W."/>
            <person name="Tedersoo L."/>
            <person name="Vaario L.-M."/>
            <person name="Yamada A."/>
            <person name="Yan M."/>
            <person name="Wang P."/>
            <person name="Xu J."/>
            <person name="Bruns T."/>
            <person name="Baldrian P."/>
            <person name="Vilgalys R."/>
            <person name="Henrissat B."/>
            <person name="Grigoriev I.V."/>
            <person name="Hibbett D."/>
            <person name="Nagy L.G."/>
            <person name="Martin F.M."/>
        </authorList>
    </citation>
    <scope>NUCLEOTIDE SEQUENCE</scope>
    <source>
        <strain evidence="1">BED1</strain>
    </source>
</reference>
<gene>
    <name evidence="1" type="ORF">L210DRAFT_2767728</name>
</gene>
<dbReference type="AlphaFoldDB" id="A0AAD4BKN0"/>
<evidence type="ECO:0000313" key="1">
    <source>
        <dbReference type="EMBL" id="KAF8432755.1"/>
    </source>
</evidence>
<sequence length="213" mass="23402">MRCLSYKAAVHQCLAFCPPPSLTLSQVEANAPLTPSHACHCSRKGCREASTAHLTSSHVPASYLLGMPLRYMCRRPLLHYGYRSSRPTRQVRLPSQAEERSALLPIHSLPLGLAYRAMSKETPIDRTQPSRKVKQYSITCRVSPIRDDADPHKTRANFVCLGPGSGCPCSRSFVDPRTSSPTGVVPFHTTAPLGLITTIAIVPVVYTLHTLTR</sequence>